<sequence length="408" mass="42867">MPQTDETNDATGRSGPARFSMSKVVLTIAGLVVGATAILLTLAPDVPPKGTLTLGDAYVHGAVTHVGIAHSARIAALRVDLGDKVTARDVVATLDADALRARVRGAEADVTRLRAELARAEIADSVAEGRLAGARAQSEAAIRAADARVASALAARDSAQDALERNSELARRGIIAKARLEEFERAAEEATALVARRRAELTEAQAATVALDARAERSGLRAAERAVLRARLAEAQADLSRLQSGLADTDVAAKVSGVVVDVAARAGASVRPNDTIVSIWNTDRIWMRAWVAEDQVARISSGDRATIEIDALAGRSVQGTVQRILVSRNGQEQLLPGQPISPLLPDESRFAVQVAFDPGTGLRDALLPGMSGTVRIALTEGADTQQGPTEKILSYGRGLLQMLTSRKG</sequence>
<keyword evidence="2 3" id="KW-0175">Coiled coil</keyword>
<gene>
    <name evidence="6" type="ORF">ILP92_11335</name>
</gene>
<accession>A0A934MCZ8</accession>
<organism evidence="6 7">
    <name type="scientific">Palleronia pontilimi</name>
    <dbReference type="NCBI Taxonomy" id="1964209"/>
    <lineage>
        <taxon>Bacteria</taxon>
        <taxon>Pseudomonadati</taxon>
        <taxon>Pseudomonadota</taxon>
        <taxon>Alphaproteobacteria</taxon>
        <taxon>Rhodobacterales</taxon>
        <taxon>Roseobacteraceae</taxon>
        <taxon>Palleronia</taxon>
    </lineage>
</organism>
<comment type="caution">
    <text evidence="6">The sequence shown here is derived from an EMBL/GenBank/DDBJ whole genome shotgun (WGS) entry which is preliminary data.</text>
</comment>
<evidence type="ECO:0000313" key="6">
    <source>
        <dbReference type="EMBL" id="MBJ3763338.1"/>
    </source>
</evidence>
<evidence type="ECO:0000313" key="7">
    <source>
        <dbReference type="Proteomes" id="UP000642488"/>
    </source>
</evidence>
<evidence type="ECO:0000259" key="5">
    <source>
        <dbReference type="Pfam" id="PF25954"/>
    </source>
</evidence>
<dbReference type="Proteomes" id="UP000642488">
    <property type="component" value="Unassembled WGS sequence"/>
</dbReference>
<feature type="domain" description="CusB-like beta-barrel" evidence="5">
    <location>
        <begin position="285"/>
        <end position="329"/>
    </location>
</feature>
<dbReference type="EMBL" id="JAEKPD010000009">
    <property type="protein sequence ID" value="MBJ3763338.1"/>
    <property type="molecule type" value="Genomic_DNA"/>
</dbReference>
<dbReference type="InterPro" id="IPR050465">
    <property type="entry name" value="UPF0194_transport"/>
</dbReference>
<dbReference type="Gene3D" id="2.40.30.170">
    <property type="match status" value="1"/>
</dbReference>
<dbReference type="Pfam" id="PF25954">
    <property type="entry name" value="Beta-barrel_RND_2"/>
    <property type="match status" value="1"/>
</dbReference>
<dbReference type="PANTHER" id="PTHR32347:SF23">
    <property type="entry name" value="BLL5650 PROTEIN"/>
    <property type="match status" value="1"/>
</dbReference>
<comment type="subcellular location">
    <subcellularLocation>
        <location evidence="1">Cell envelope</location>
    </subcellularLocation>
</comment>
<feature type="transmembrane region" description="Helical" evidence="4">
    <location>
        <begin position="24"/>
        <end position="43"/>
    </location>
</feature>
<dbReference type="InterPro" id="IPR058792">
    <property type="entry name" value="Beta-barrel_RND_2"/>
</dbReference>
<evidence type="ECO:0000256" key="2">
    <source>
        <dbReference type="ARBA" id="ARBA00023054"/>
    </source>
</evidence>
<keyword evidence="4" id="KW-0812">Transmembrane</keyword>
<dbReference type="GO" id="GO:0030313">
    <property type="term" value="C:cell envelope"/>
    <property type="evidence" value="ECO:0007669"/>
    <property type="project" value="UniProtKB-SubCell"/>
</dbReference>
<dbReference type="Gene3D" id="2.40.50.100">
    <property type="match status" value="1"/>
</dbReference>
<evidence type="ECO:0000256" key="1">
    <source>
        <dbReference type="ARBA" id="ARBA00004196"/>
    </source>
</evidence>
<dbReference type="AlphaFoldDB" id="A0A934MCZ8"/>
<keyword evidence="4" id="KW-1133">Transmembrane helix</keyword>
<dbReference type="RefSeq" id="WP_198916509.1">
    <property type="nucleotide sequence ID" value="NZ_JAEKPD010000009.1"/>
</dbReference>
<evidence type="ECO:0000256" key="3">
    <source>
        <dbReference type="SAM" id="Coils"/>
    </source>
</evidence>
<keyword evidence="4" id="KW-0472">Membrane</keyword>
<proteinExistence type="predicted"/>
<evidence type="ECO:0000256" key="4">
    <source>
        <dbReference type="SAM" id="Phobius"/>
    </source>
</evidence>
<keyword evidence="7" id="KW-1185">Reference proteome</keyword>
<name>A0A934MCZ8_9RHOB</name>
<reference evidence="6" key="1">
    <citation type="submission" date="2020-12" db="EMBL/GenBank/DDBJ databases">
        <title>Bacterial taxonomy.</title>
        <authorList>
            <person name="Pan X."/>
        </authorList>
    </citation>
    <scope>NUCLEOTIDE SEQUENCE</scope>
    <source>
        <strain evidence="6">KCTC 52957</strain>
    </source>
</reference>
<feature type="coiled-coil region" evidence="3">
    <location>
        <begin position="96"/>
        <end position="123"/>
    </location>
</feature>
<dbReference type="SUPFAM" id="SSF111369">
    <property type="entry name" value="HlyD-like secretion proteins"/>
    <property type="match status" value="1"/>
</dbReference>
<dbReference type="PANTHER" id="PTHR32347">
    <property type="entry name" value="EFFLUX SYSTEM COMPONENT YKNX-RELATED"/>
    <property type="match status" value="1"/>
</dbReference>
<protein>
    <submittedName>
        <fullName evidence="6">HlyD family efflux transporter periplasmic adaptor subunit</fullName>
    </submittedName>
</protein>